<dbReference type="InterPro" id="IPR050351">
    <property type="entry name" value="BphY/WalK/GraS-like"/>
</dbReference>
<dbReference type="SUPFAM" id="SSF55874">
    <property type="entry name" value="ATPase domain of HSP90 chaperone/DNA topoisomerase II/histidine kinase"/>
    <property type="match status" value="1"/>
</dbReference>
<evidence type="ECO:0000256" key="4">
    <source>
        <dbReference type="ARBA" id="ARBA00022475"/>
    </source>
</evidence>
<keyword evidence="6 10" id="KW-0812">Transmembrane</keyword>
<evidence type="ECO:0000259" key="11">
    <source>
        <dbReference type="PROSITE" id="PS50109"/>
    </source>
</evidence>
<feature type="domain" description="Histidine kinase" evidence="11">
    <location>
        <begin position="328"/>
        <end position="531"/>
    </location>
</feature>
<keyword evidence="9 10" id="KW-0472">Membrane</keyword>
<evidence type="ECO:0000256" key="7">
    <source>
        <dbReference type="ARBA" id="ARBA00022777"/>
    </source>
</evidence>
<dbReference type="EMBL" id="AP027370">
    <property type="protein sequence ID" value="BDY13745.1"/>
    <property type="molecule type" value="Genomic_DNA"/>
</dbReference>
<evidence type="ECO:0000313" key="13">
    <source>
        <dbReference type="Proteomes" id="UP001321445"/>
    </source>
</evidence>
<dbReference type="SUPFAM" id="SSF47384">
    <property type="entry name" value="Homodimeric domain of signal transducing histidine kinase"/>
    <property type="match status" value="1"/>
</dbReference>
<evidence type="ECO:0000256" key="3">
    <source>
        <dbReference type="ARBA" id="ARBA00012438"/>
    </source>
</evidence>
<dbReference type="EC" id="2.7.13.3" evidence="3"/>
<evidence type="ECO:0000256" key="1">
    <source>
        <dbReference type="ARBA" id="ARBA00000085"/>
    </source>
</evidence>
<dbReference type="Gene3D" id="3.30.565.10">
    <property type="entry name" value="Histidine kinase-like ATPase, C-terminal domain"/>
    <property type="match status" value="1"/>
</dbReference>
<dbReference type="InterPro" id="IPR003594">
    <property type="entry name" value="HATPase_dom"/>
</dbReference>
<dbReference type="Pfam" id="PF02518">
    <property type="entry name" value="HATPase_c"/>
    <property type="match status" value="1"/>
</dbReference>
<protein>
    <recommendedName>
        <fullName evidence="3">histidine kinase</fullName>
        <ecNumber evidence="3">2.7.13.3</ecNumber>
    </recommendedName>
</protein>
<dbReference type="InterPro" id="IPR033480">
    <property type="entry name" value="sCache_2"/>
</dbReference>
<name>A0ABM8FMW8_9BACT</name>
<comment type="subcellular location">
    <subcellularLocation>
        <location evidence="2">Cell membrane</location>
        <topology evidence="2">Multi-pass membrane protein</topology>
    </subcellularLocation>
</comment>
<evidence type="ECO:0000256" key="9">
    <source>
        <dbReference type="ARBA" id="ARBA00023136"/>
    </source>
</evidence>
<feature type="transmembrane region" description="Helical" evidence="10">
    <location>
        <begin position="209"/>
        <end position="231"/>
    </location>
</feature>
<sequence length="531" mass="62247">MSQTKCHLSINTINLIGISVLLLFALLFTALVVFEEYRDFETEVTQLKTRYLQQKKAEIRHQTRKVIQFIAYEYENYRDSLDWTKLQQHILDAVNQLYTNLPENRYIFIYTLDGTNVFDPNRPEIKGQNILDVTDPSGIPILRELIQKAKKGGGYLSYSWEEPSTKRFSPKISYAEIFEPWNWLVGTGVYMGELDRLVQQKKEAMKNRLIKYVMEILTLSAILFGFAFAGIKLINKIIQDEIETFSEFFNAAATRYSVINKQRIQIKEFIPLVDYVNHMVDTIHRRKRELIQLNLSLEEKVRQKTAKLRKQKEYSEQLVKAQDAFIKTSIHEINTPLAVIMAQIDLLKMQERDNRYIGKIEAATKMIHTLYGDLSYLLRHHRIVHEKEPIDPRSFIRQRVDFFEEIARANRLDFTLELQPCDTVYMNTEELTRLVDNNLSNAIKYALPGSQIRIELINEENDVLLGFSNETKEIARIEKLFEPFYQESENENGFGLGLFLVKRICEKNQIAVSLRHDKNMVTFSYTIPKRG</sequence>
<dbReference type="PROSITE" id="PS50109">
    <property type="entry name" value="HIS_KIN"/>
    <property type="match status" value="1"/>
</dbReference>
<accession>A0ABM8FMW8</accession>
<keyword evidence="7" id="KW-0418">Kinase</keyword>
<dbReference type="RefSeq" id="WP_286336689.1">
    <property type="nucleotide sequence ID" value="NZ_AP027370.1"/>
</dbReference>
<feature type="transmembrane region" description="Helical" evidence="10">
    <location>
        <begin position="12"/>
        <end position="34"/>
    </location>
</feature>
<dbReference type="Proteomes" id="UP001321445">
    <property type="component" value="Chromosome"/>
</dbReference>
<dbReference type="CDD" id="cd00082">
    <property type="entry name" value="HisKA"/>
    <property type="match status" value="1"/>
</dbReference>
<dbReference type="PANTHER" id="PTHR45453:SF2">
    <property type="entry name" value="HISTIDINE KINASE"/>
    <property type="match status" value="1"/>
</dbReference>
<dbReference type="InterPro" id="IPR005467">
    <property type="entry name" value="His_kinase_dom"/>
</dbReference>
<keyword evidence="5" id="KW-0808">Transferase</keyword>
<keyword evidence="13" id="KW-1185">Reference proteome</keyword>
<gene>
    <name evidence="12" type="ORF">HCR_20570</name>
</gene>
<dbReference type="Pfam" id="PF00512">
    <property type="entry name" value="HisKA"/>
    <property type="match status" value="1"/>
</dbReference>
<dbReference type="Gene3D" id="1.10.287.130">
    <property type="match status" value="1"/>
</dbReference>
<comment type="catalytic activity">
    <reaction evidence="1">
        <text>ATP + protein L-histidine = ADP + protein N-phospho-L-histidine.</text>
        <dbReference type="EC" id="2.7.13.3"/>
    </reaction>
</comment>
<dbReference type="CDD" id="cd18774">
    <property type="entry name" value="PDC2_HK_sensor"/>
    <property type="match status" value="1"/>
</dbReference>
<keyword evidence="4" id="KW-1003">Cell membrane</keyword>
<evidence type="ECO:0000313" key="12">
    <source>
        <dbReference type="EMBL" id="BDY13745.1"/>
    </source>
</evidence>
<dbReference type="Gene3D" id="3.30.450.20">
    <property type="entry name" value="PAS domain"/>
    <property type="match status" value="1"/>
</dbReference>
<evidence type="ECO:0000256" key="6">
    <source>
        <dbReference type="ARBA" id="ARBA00022692"/>
    </source>
</evidence>
<evidence type="ECO:0000256" key="10">
    <source>
        <dbReference type="SAM" id="Phobius"/>
    </source>
</evidence>
<keyword evidence="8 10" id="KW-1133">Transmembrane helix</keyword>
<dbReference type="SMART" id="SM00387">
    <property type="entry name" value="HATPase_c"/>
    <property type="match status" value="1"/>
</dbReference>
<dbReference type="InterPro" id="IPR036890">
    <property type="entry name" value="HATPase_C_sf"/>
</dbReference>
<dbReference type="SMART" id="SM01049">
    <property type="entry name" value="Cache_2"/>
    <property type="match status" value="1"/>
</dbReference>
<organism evidence="12 13">
    <name type="scientific">Hydrogenimonas cancrithermarum</name>
    <dbReference type="NCBI Taxonomy" id="2993563"/>
    <lineage>
        <taxon>Bacteria</taxon>
        <taxon>Pseudomonadati</taxon>
        <taxon>Campylobacterota</taxon>
        <taxon>Epsilonproteobacteria</taxon>
        <taxon>Campylobacterales</taxon>
        <taxon>Hydrogenimonadaceae</taxon>
        <taxon>Hydrogenimonas</taxon>
    </lineage>
</organism>
<evidence type="ECO:0000256" key="2">
    <source>
        <dbReference type="ARBA" id="ARBA00004651"/>
    </source>
</evidence>
<dbReference type="PANTHER" id="PTHR45453">
    <property type="entry name" value="PHOSPHATE REGULON SENSOR PROTEIN PHOR"/>
    <property type="match status" value="1"/>
</dbReference>
<reference evidence="12 13" key="1">
    <citation type="submission" date="2023-03" db="EMBL/GenBank/DDBJ databases">
        <title>Description of Hydrogenimonas sp. ISO32.</title>
        <authorList>
            <person name="Mino S."/>
            <person name="Fukazawa S."/>
            <person name="Sawabe T."/>
        </authorList>
    </citation>
    <scope>NUCLEOTIDE SEQUENCE [LARGE SCALE GENOMIC DNA]</scope>
    <source>
        <strain evidence="12 13">ISO32</strain>
    </source>
</reference>
<evidence type="ECO:0000256" key="5">
    <source>
        <dbReference type="ARBA" id="ARBA00022679"/>
    </source>
</evidence>
<proteinExistence type="predicted"/>
<dbReference type="InterPro" id="IPR003661">
    <property type="entry name" value="HisK_dim/P_dom"/>
</dbReference>
<evidence type="ECO:0000256" key="8">
    <source>
        <dbReference type="ARBA" id="ARBA00022989"/>
    </source>
</evidence>
<dbReference type="Pfam" id="PF17200">
    <property type="entry name" value="sCache_2"/>
    <property type="match status" value="1"/>
</dbReference>
<dbReference type="InterPro" id="IPR036097">
    <property type="entry name" value="HisK_dim/P_sf"/>
</dbReference>
<dbReference type="SMART" id="SM00388">
    <property type="entry name" value="HisKA"/>
    <property type="match status" value="1"/>
</dbReference>